<comment type="catalytic activity">
    <reaction evidence="12">
        <text>[GlcNAc-(1-&gt;4)-Mur2Ac(oyl-L-Ala-gamma-D-Glu-L-Lys-D-Ala-D-Ala)](n)-di-trans,octa-cis-undecaprenyl diphosphate + beta-D-GlcNAc-(1-&gt;4)-Mur2Ac(oyl-L-Ala-gamma-D-Glu-L-Lys-D-Ala-D-Ala)-di-trans,octa-cis-undecaprenyl diphosphate = [GlcNAc-(1-&gt;4)-Mur2Ac(oyl-L-Ala-gamma-D-Glu-L-Lys-D-Ala-D-Ala)](n+1)-di-trans,octa-cis-undecaprenyl diphosphate + di-trans,octa-cis-undecaprenyl diphosphate + H(+)</text>
        <dbReference type="Rhea" id="RHEA:23708"/>
        <dbReference type="Rhea" id="RHEA-COMP:9602"/>
        <dbReference type="Rhea" id="RHEA-COMP:9603"/>
        <dbReference type="ChEBI" id="CHEBI:15378"/>
        <dbReference type="ChEBI" id="CHEBI:58405"/>
        <dbReference type="ChEBI" id="CHEBI:60033"/>
        <dbReference type="ChEBI" id="CHEBI:78435"/>
        <dbReference type="EC" id="2.4.99.28"/>
    </reaction>
</comment>
<evidence type="ECO:0000256" key="14">
    <source>
        <dbReference type="SAM" id="Phobius"/>
    </source>
</evidence>
<dbReference type="Proteomes" id="UP001595615">
    <property type="component" value="Unassembled WGS sequence"/>
</dbReference>
<protein>
    <submittedName>
        <fullName evidence="16">Transglycosylase domain-containing protein</fullName>
        <ecNumber evidence="16">2.4.-.-</ecNumber>
    </submittedName>
</protein>
<evidence type="ECO:0000256" key="7">
    <source>
        <dbReference type="ARBA" id="ARBA00022679"/>
    </source>
</evidence>
<evidence type="ECO:0000256" key="5">
    <source>
        <dbReference type="ARBA" id="ARBA00022670"/>
    </source>
</evidence>
<keyword evidence="14" id="KW-0472">Membrane</keyword>
<keyword evidence="6 16" id="KW-0328">Glycosyltransferase</keyword>
<dbReference type="NCBIfam" id="TIGR02074">
    <property type="entry name" value="PBP_1a_fam"/>
    <property type="match status" value="1"/>
</dbReference>
<name>A0ABV7XE47_9SPHN</name>
<keyword evidence="7 16" id="KW-0808">Transferase</keyword>
<dbReference type="InterPro" id="IPR007096">
    <property type="entry name" value="RNA-dir_Rpol_cat_phage"/>
</dbReference>
<evidence type="ECO:0000256" key="12">
    <source>
        <dbReference type="ARBA" id="ARBA00049902"/>
    </source>
</evidence>
<keyword evidence="17" id="KW-1185">Reference proteome</keyword>
<keyword evidence="9" id="KW-0378">Hydrolase</keyword>
<sequence length="700" mass="74435">MASNSPRRPRPSAPKSARGPVARAALTVLKIGIGVGLLMTLLLAVAVAISMASLPGYRELMRSPNGQMVQVRSADGAVLVSVGPSYGEWLAYDEIPQVMVDAMIAVEDRRFYHHPGVDPIGTARALVVNIQRGGSAQGGSTITQQLARNIFLTAAQNYTRKIREAILALALEQRFTKREILELYLNRVYFGGGAYGIDAAARKFYGHGANQLSLEEAAVIAGLVKAPSRYAPSSDPEKAKGRAKIVIAVMADAGRITRSEAAAADIDALRFAPQPKQNNVRYFTDWVLSELESLTDETIEPLVVTTTLMSGMQQAADRGIVAHTPAGAQGALVAMSTDGAVRAMVGGKDYVSSIYNRATSSRRPGGSAFKLFVYLAALEDGVEPDDVMIDEPVSFGNWSPRNNDRTYRGEMTVRQAFASSVNTIAVQLAQRVGYDTVADMARRFGITTKIDRQPAMALGTSDVNLLEMTSAYASVARGGVEARPYAITKVTTSRGRTLYTHEAEEPRMLVAPWVAAKMTDLLKAVVDSGTGRRAAIGREVAGKTGTTSSNRDGWFLGFTGDIAAGVWMGRDDNKVVGGLAGGRAPTAAWADFMRVATKGMPSQALQTDVELPEDGFGEPDAEVYGIYPPGSEPPVDENGVPIGDPSVVTDADTPNLGPSQPRPQGQPPAQPRLDGDFLDQILAEPQPKGSGGGSPPSDPM</sequence>
<dbReference type="SUPFAM" id="SSF56601">
    <property type="entry name" value="beta-lactamase/transpeptidase-like"/>
    <property type="match status" value="1"/>
</dbReference>
<evidence type="ECO:0000313" key="16">
    <source>
        <dbReference type="EMBL" id="MFC3714445.1"/>
    </source>
</evidence>
<dbReference type="InterPro" id="IPR001264">
    <property type="entry name" value="Glyco_trans_51"/>
</dbReference>
<proteinExistence type="inferred from homology"/>
<dbReference type="InterPro" id="IPR001460">
    <property type="entry name" value="PCN-bd_Tpept"/>
</dbReference>
<dbReference type="InterPro" id="IPR036950">
    <property type="entry name" value="PBP_transglycosylase"/>
</dbReference>
<keyword evidence="8" id="KW-0547">Nucleotide-binding</keyword>
<feature type="domain" description="RdRp catalytic" evidence="15">
    <location>
        <begin position="1"/>
        <end position="116"/>
    </location>
</feature>
<feature type="region of interest" description="Disordered" evidence="13">
    <location>
        <begin position="611"/>
        <end position="700"/>
    </location>
</feature>
<dbReference type="PANTHER" id="PTHR32282">
    <property type="entry name" value="BINDING PROTEIN TRANSPEPTIDASE, PUTATIVE-RELATED"/>
    <property type="match status" value="1"/>
</dbReference>
<evidence type="ECO:0000256" key="1">
    <source>
        <dbReference type="ARBA" id="ARBA00004752"/>
    </source>
</evidence>
<dbReference type="SUPFAM" id="SSF53955">
    <property type="entry name" value="Lysozyme-like"/>
    <property type="match status" value="1"/>
</dbReference>
<dbReference type="EMBL" id="JBHRXV010000015">
    <property type="protein sequence ID" value="MFC3714445.1"/>
    <property type="molecule type" value="Genomic_DNA"/>
</dbReference>
<reference evidence="17" key="1">
    <citation type="journal article" date="2019" name="Int. J. Syst. Evol. Microbiol.">
        <title>The Global Catalogue of Microorganisms (GCM) 10K type strain sequencing project: providing services to taxonomists for standard genome sequencing and annotation.</title>
        <authorList>
            <consortium name="The Broad Institute Genomics Platform"/>
            <consortium name="The Broad Institute Genome Sequencing Center for Infectious Disease"/>
            <person name="Wu L."/>
            <person name="Ma J."/>
        </authorList>
    </citation>
    <scope>NUCLEOTIDE SEQUENCE [LARGE SCALE GENOMIC DNA]</scope>
    <source>
        <strain evidence="17">KCTC 42644</strain>
    </source>
</reference>
<dbReference type="PANTHER" id="PTHR32282:SF33">
    <property type="entry name" value="PEPTIDOGLYCAN GLYCOSYLTRANSFERASE"/>
    <property type="match status" value="1"/>
</dbReference>
<keyword evidence="14" id="KW-1133">Transmembrane helix</keyword>
<dbReference type="Pfam" id="PF00912">
    <property type="entry name" value="Transgly"/>
    <property type="match status" value="1"/>
</dbReference>
<keyword evidence="11" id="KW-0511">Multifunctional enzyme</keyword>
<evidence type="ECO:0000259" key="15">
    <source>
        <dbReference type="PROSITE" id="PS50522"/>
    </source>
</evidence>
<keyword evidence="5" id="KW-0645">Protease</keyword>
<feature type="compositionally biased region" description="Acidic residues" evidence="13">
    <location>
        <begin position="611"/>
        <end position="621"/>
    </location>
</feature>
<comment type="similarity">
    <text evidence="3">In the N-terminal section; belongs to the glycosyltransferase 51 family.</text>
</comment>
<evidence type="ECO:0000256" key="6">
    <source>
        <dbReference type="ARBA" id="ARBA00022676"/>
    </source>
</evidence>
<dbReference type="Gene3D" id="1.10.3810.10">
    <property type="entry name" value="Biosynthetic peptidoglycan transglycosylase-like"/>
    <property type="match status" value="1"/>
</dbReference>
<evidence type="ECO:0000256" key="8">
    <source>
        <dbReference type="ARBA" id="ARBA00022741"/>
    </source>
</evidence>
<feature type="transmembrane region" description="Helical" evidence="14">
    <location>
        <begin position="21"/>
        <end position="54"/>
    </location>
</feature>
<comment type="pathway">
    <text evidence="1">Cell wall biogenesis; peptidoglycan biosynthesis.</text>
</comment>
<keyword evidence="4" id="KW-0121">Carboxypeptidase</keyword>
<feature type="compositionally biased region" description="Pro residues" evidence="13">
    <location>
        <begin position="660"/>
        <end position="670"/>
    </location>
</feature>
<evidence type="ECO:0000256" key="3">
    <source>
        <dbReference type="ARBA" id="ARBA00007739"/>
    </source>
</evidence>
<dbReference type="Gene3D" id="3.40.710.10">
    <property type="entry name" value="DD-peptidase/beta-lactamase superfamily"/>
    <property type="match status" value="1"/>
</dbReference>
<keyword evidence="14" id="KW-0812">Transmembrane</keyword>
<dbReference type="RefSeq" id="WP_380864043.1">
    <property type="nucleotide sequence ID" value="NZ_JBHRXV010000015.1"/>
</dbReference>
<comment type="caution">
    <text evidence="16">The sequence shown here is derived from an EMBL/GenBank/DDBJ whole genome shotgun (WGS) entry which is preliminary data.</text>
</comment>
<dbReference type="Pfam" id="PF00905">
    <property type="entry name" value="Transpeptidase"/>
    <property type="match status" value="1"/>
</dbReference>
<comment type="similarity">
    <text evidence="2">In the C-terminal section; belongs to the transpeptidase family.</text>
</comment>
<evidence type="ECO:0000256" key="2">
    <source>
        <dbReference type="ARBA" id="ARBA00007090"/>
    </source>
</evidence>
<dbReference type="GO" id="GO:0016757">
    <property type="term" value="F:glycosyltransferase activity"/>
    <property type="evidence" value="ECO:0007669"/>
    <property type="project" value="UniProtKB-KW"/>
</dbReference>
<evidence type="ECO:0000256" key="10">
    <source>
        <dbReference type="ARBA" id="ARBA00022953"/>
    </source>
</evidence>
<dbReference type="InterPro" id="IPR050396">
    <property type="entry name" value="Glycosyltr_51/Transpeptidase"/>
</dbReference>
<gene>
    <name evidence="16" type="ORF">ACFOMD_17895</name>
</gene>
<evidence type="ECO:0000256" key="9">
    <source>
        <dbReference type="ARBA" id="ARBA00022801"/>
    </source>
</evidence>
<dbReference type="InterPro" id="IPR023346">
    <property type="entry name" value="Lysozyme-like_dom_sf"/>
</dbReference>
<evidence type="ECO:0000313" key="17">
    <source>
        <dbReference type="Proteomes" id="UP001595615"/>
    </source>
</evidence>
<accession>A0ABV7XE47</accession>
<keyword evidence="10" id="KW-0693">Viral RNA replication</keyword>
<dbReference type="EC" id="2.4.-.-" evidence="16"/>
<evidence type="ECO:0000256" key="4">
    <source>
        <dbReference type="ARBA" id="ARBA00022645"/>
    </source>
</evidence>
<dbReference type="PROSITE" id="PS50522">
    <property type="entry name" value="RDRP_PHAGE"/>
    <property type="match status" value="1"/>
</dbReference>
<organism evidence="16 17">
    <name type="scientific">Sphingoaurantiacus capsulatus</name>
    <dbReference type="NCBI Taxonomy" id="1771310"/>
    <lineage>
        <taxon>Bacteria</taxon>
        <taxon>Pseudomonadati</taxon>
        <taxon>Pseudomonadota</taxon>
        <taxon>Alphaproteobacteria</taxon>
        <taxon>Sphingomonadales</taxon>
        <taxon>Sphingosinicellaceae</taxon>
        <taxon>Sphingoaurantiacus</taxon>
    </lineage>
</organism>
<dbReference type="InterPro" id="IPR012338">
    <property type="entry name" value="Beta-lactam/transpept-like"/>
</dbReference>
<evidence type="ECO:0000256" key="13">
    <source>
        <dbReference type="SAM" id="MobiDB-lite"/>
    </source>
</evidence>
<evidence type="ECO:0000256" key="11">
    <source>
        <dbReference type="ARBA" id="ARBA00023268"/>
    </source>
</evidence>